<dbReference type="InterPro" id="IPR014729">
    <property type="entry name" value="Rossmann-like_a/b/a_fold"/>
</dbReference>
<dbReference type="InterPro" id="IPR001962">
    <property type="entry name" value="Asn_synthase"/>
</dbReference>
<evidence type="ECO:0000256" key="1">
    <source>
        <dbReference type="ARBA" id="ARBA00005187"/>
    </source>
</evidence>
<evidence type="ECO:0000313" key="11">
    <source>
        <dbReference type="EMBL" id="SKC77217.1"/>
    </source>
</evidence>
<feature type="active site" description="For GATase activity" evidence="8">
    <location>
        <position position="2"/>
    </location>
</feature>
<dbReference type="Pfam" id="PF00733">
    <property type="entry name" value="Asn_synthase"/>
    <property type="match status" value="1"/>
</dbReference>
<organism evidence="11 12">
    <name type="scientific">Ohtaekwangia koreensis</name>
    <dbReference type="NCBI Taxonomy" id="688867"/>
    <lineage>
        <taxon>Bacteria</taxon>
        <taxon>Pseudomonadati</taxon>
        <taxon>Bacteroidota</taxon>
        <taxon>Cytophagia</taxon>
        <taxon>Cytophagales</taxon>
        <taxon>Fulvivirgaceae</taxon>
        <taxon>Ohtaekwangia</taxon>
    </lineage>
</organism>
<dbReference type="InterPro" id="IPR051786">
    <property type="entry name" value="ASN_synthetase/amidase"/>
</dbReference>
<evidence type="ECO:0000256" key="6">
    <source>
        <dbReference type="ARBA" id="ARBA00022962"/>
    </source>
</evidence>
<sequence>MCGILGAIGKFDKHVFETALDRLAHRGPDGFGVWEDTDSNILFGHRRLSILELSDLGKQPMTDGDLTVIFNGEIYNYREVKKVLETDGHRFHSNSDTEVILKAYRQWGHRCLEKFNGMWAFVIWDNKQKKLFIARDRFGVKPLFYAFTRNGFVFGSEMKALAPLLDEITISDDFTWCKENIYEYETSDKSLLKDIRRFSAGHFAYFTPGEKIIKPQRYWNTLDHVNPVQEDYKSQVERFRELFFDSCKIRMRSDVKIGTALSGGLDSSSVAAAMHYWGNNADTIEERNHPEDWQNAFVATFTGTELDEREHANNVITSLNLNGHFCEIDATKGIDTLSEYLWFFEELFQTSPIPMIEIYKAIKANGVSVSLDGHGADELLAGYGTTIFNAVKDAPFDIPGIKEIATTYKQLRGIDRSDFNVVVDGFAGRKNMLKFYLAKLLKLTRGQDELVNQLGYFNAALYKEFHYYILPTLLRNYDRYSMAAGVEVRMPFMDYRLVSYSFSLPWQSKLRDGFTKAILRDAIEPVLPASVVRRKTKTGFGTPFTNWFLGPWKEFIQDTINSGVFKNSNVINARQVKVHVDNFYSKPKPTFEEGLELWHELMPFFWEISFYRKVKTL</sequence>
<evidence type="ECO:0000313" key="12">
    <source>
        <dbReference type="Proteomes" id="UP000190961"/>
    </source>
</evidence>
<evidence type="ECO:0000256" key="9">
    <source>
        <dbReference type="PIRSR" id="PIRSR001589-2"/>
    </source>
</evidence>
<evidence type="ECO:0000259" key="10">
    <source>
        <dbReference type="PROSITE" id="PS51278"/>
    </source>
</evidence>
<dbReference type="InterPro" id="IPR006426">
    <property type="entry name" value="Asn_synth_AEB"/>
</dbReference>
<reference evidence="11 12" key="1">
    <citation type="submission" date="2017-02" db="EMBL/GenBank/DDBJ databases">
        <authorList>
            <person name="Peterson S.W."/>
        </authorList>
    </citation>
    <scope>NUCLEOTIDE SEQUENCE [LARGE SCALE GENOMIC DNA]</scope>
    <source>
        <strain evidence="11 12">DSM 25262</strain>
    </source>
</reference>
<dbReference type="GO" id="GO:0006529">
    <property type="term" value="P:asparagine biosynthetic process"/>
    <property type="evidence" value="ECO:0007669"/>
    <property type="project" value="UniProtKB-KW"/>
</dbReference>
<dbReference type="CDD" id="cd00712">
    <property type="entry name" value="AsnB"/>
    <property type="match status" value="1"/>
</dbReference>
<keyword evidence="4 9" id="KW-0547">Nucleotide-binding</keyword>
<dbReference type="RefSeq" id="WP_079688050.1">
    <property type="nucleotide sequence ID" value="NZ_FUZU01000002.1"/>
</dbReference>
<name>A0A1T5LMK0_9BACT</name>
<comment type="pathway">
    <text evidence="1">Amino-acid biosynthesis; L-asparagine biosynthesis; L-asparagine from L-aspartate (L-Gln route): step 1/1.</text>
</comment>
<evidence type="ECO:0000256" key="4">
    <source>
        <dbReference type="ARBA" id="ARBA00022741"/>
    </source>
</evidence>
<keyword evidence="8" id="KW-0061">Asparagine biosynthesis</keyword>
<evidence type="ECO:0000256" key="2">
    <source>
        <dbReference type="ARBA" id="ARBA00005752"/>
    </source>
</evidence>
<dbReference type="SUPFAM" id="SSF52402">
    <property type="entry name" value="Adenine nucleotide alpha hydrolases-like"/>
    <property type="match status" value="1"/>
</dbReference>
<dbReference type="PROSITE" id="PS51278">
    <property type="entry name" value="GATASE_TYPE_2"/>
    <property type="match status" value="1"/>
</dbReference>
<dbReference type="GO" id="GO:0004066">
    <property type="term" value="F:asparagine synthase (glutamine-hydrolyzing) activity"/>
    <property type="evidence" value="ECO:0007669"/>
    <property type="project" value="UniProtKB-EC"/>
</dbReference>
<dbReference type="Pfam" id="PF13537">
    <property type="entry name" value="GATase_7"/>
    <property type="match status" value="1"/>
</dbReference>
<proteinExistence type="inferred from homology"/>
<keyword evidence="12" id="KW-1185">Reference proteome</keyword>
<dbReference type="InterPro" id="IPR029055">
    <property type="entry name" value="Ntn_hydrolases_N"/>
</dbReference>
<dbReference type="PANTHER" id="PTHR43284:SF1">
    <property type="entry name" value="ASPARAGINE SYNTHETASE"/>
    <property type="match status" value="1"/>
</dbReference>
<dbReference type="InterPro" id="IPR033738">
    <property type="entry name" value="AsnB_N"/>
</dbReference>
<dbReference type="EMBL" id="FUZU01000002">
    <property type="protein sequence ID" value="SKC77217.1"/>
    <property type="molecule type" value="Genomic_DNA"/>
</dbReference>
<dbReference type="GO" id="GO:0005829">
    <property type="term" value="C:cytosol"/>
    <property type="evidence" value="ECO:0007669"/>
    <property type="project" value="TreeGrafter"/>
</dbReference>
<gene>
    <name evidence="11" type="ORF">SAMN05660236_3538</name>
</gene>
<dbReference type="SUPFAM" id="SSF56235">
    <property type="entry name" value="N-terminal nucleophile aminohydrolases (Ntn hydrolases)"/>
    <property type="match status" value="1"/>
</dbReference>
<comment type="similarity">
    <text evidence="2">Belongs to the asparagine synthetase family.</text>
</comment>
<dbReference type="NCBIfam" id="TIGR01536">
    <property type="entry name" value="asn_synth_AEB"/>
    <property type="match status" value="1"/>
</dbReference>
<dbReference type="InterPro" id="IPR017932">
    <property type="entry name" value="GATase_2_dom"/>
</dbReference>
<evidence type="ECO:0000256" key="3">
    <source>
        <dbReference type="ARBA" id="ARBA00012737"/>
    </source>
</evidence>
<dbReference type="GO" id="GO:0005524">
    <property type="term" value="F:ATP binding"/>
    <property type="evidence" value="ECO:0007669"/>
    <property type="project" value="UniProtKB-KW"/>
</dbReference>
<dbReference type="Proteomes" id="UP000190961">
    <property type="component" value="Unassembled WGS sequence"/>
</dbReference>
<accession>A0A1T5LMK0</accession>
<feature type="domain" description="Glutamine amidotransferase type-2" evidence="10">
    <location>
        <begin position="2"/>
        <end position="209"/>
    </location>
</feature>
<dbReference type="PIRSF" id="PIRSF001589">
    <property type="entry name" value="Asn_synthetase_glu-h"/>
    <property type="match status" value="1"/>
</dbReference>
<dbReference type="AlphaFoldDB" id="A0A1T5LMK0"/>
<dbReference type="Gene3D" id="3.60.20.10">
    <property type="entry name" value="Glutamine Phosphoribosylpyrophosphate, subunit 1, domain 1"/>
    <property type="match status" value="1"/>
</dbReference>
<keyword evidence="5 9" id="KW-0067">ATP-binding</keyword>
<dbReference type="PANTHER" id="PTHR43284">
    <property type="entry name" value="ASPARAGINE SYNTHETASE (GLUTAMINE-HYDROLYZING)"/>
    <property type="match status" value="1"/>
</dbReference>
<feature type="binding site" evidence="9">
    <location>
        <position position="96"/>
    </location>
    <ligand>
        <name>L-glutamine</name>
        <dbReference type="ChEBI" id="CHEBI:58359"/>
    </ligand>
</feature>
<comment type="catalytic activity">
    <reaction evidence="7">
        <text>L-aspartate + L-glutamine + ATP + H2O = L-asparagine + L-glutamate + AMP + diphosphate + H(+)</text>
        <dbReference type="Rhea" id="RHEA:12228"/>
        <dbReference type="ChEBI" id="CHEBI:15377"/>
        <dbReference type="ChEBI" id="CHEBI:15378"/>
        <dbReference type="ChEBI" id="CHEBI:29985"/>
        <dbReference type="ChEBI" id="CHEBI:29991"/>
        <dbReference type="ChEBI" id="CHEBI:30616"/>
        <dbReference type="ChEBI" id="CHEBI:33019"/>
        <dbReference type="ChEBI" id="CHEBI:58048"/>
        <dbReference type="ChEBI" id="CHEBI:58359"/>
        <dbReference type="ChEBI" id="CHEBI:456215"/>
        <dbReference type="EC" id="6.3.5.4"/>
    </reaction>
</comment>
<dbReference type="EC" id="6.3.5.4" evidence="3"/>
<dbReference type="Gene3D" id="3.40.50.620">
    <property type="entry name" value="HUPs"/>
    <property type="match status" value="1"/>
</dbReference>
<keyword evidence="8" id="KW-0028">Amino-acid biosynthesis</keyword>
<dbReference type="CDD" id="cd01991">
    <property type="entry name" value="Asn_synthase_B_C"/>
    <property type="match status" value="1"/>
</dbReference>
<dbReference type="STRING" id="688867.SAMN05660236_3538"/>
<protein>
    <recommendedName>
        <fullName evidence="3">asparagine synthase (glutamine-hydrolyzing)</fullName>
        <ecNumber evidence="3">6.3.5.4</ecNumber>
    </recommendedName>
</protein>
<dbReference type="OrthoDB" id="9763290at2"/>
<evidence type="ECO:0000256" key="8">
    <source>
        <dbReference type="PIRSR" id="PIRSR001589-1"/>
    </source>
</evidence>
<evidence type="ECO:0000256" key="5">
    <source>
        <dbReference type="ARBA" id="ARBA00022840"/>
    </source>
</evidence>
<evidence type="ECO:0000256" key="7">
    <source>
        <dbReference type="ARBA" id="ARBA00048741"/>
    </source>
</evidence>
<keyword evidence="6 8" id="KW-0315">Glutamine amidotransferase</keyword>